<feature type="region of interest" description="Disordered" evidence="6">
    <location>
        <begin position="79"/>
        <end position="113"/>
    </location>
</feature>
<keyword evidence="5" id="KW-0333">Golgi apparatus</keyword>
<evidence type="ECO:0000259" key="7">
    <source>
        <dbReference type="Pfam" id="PF04129"/>
    </source>
</evidence>
<dbReference type="PANTHER" id="PTHR14190:SF7">
    <property type="entry name" value="VACUOLAR PROTEIN SORTING-ASSOCIATED PROTEIN 52 HOMOLOG"/>
    <property type="match status" value="1"/>
</dbReference>
<keyword evidence="3" id="KW-0813">Transport</keyword>
<feature type="compositionally biased region" description="Polar residues" evidence="6">
    <location>
        <begin position="133"/>
        <end position="160"/>
    </location>
</feature>
<dbReference type="GO" id="GO:0006896">
    <property type="term" value="P:Golgi to vacuole transport"/>
    <property type="evidence" value="ECO:0007669"/>
    <property type="project" value="TreeGrafter"/>
</dbReference>
<dbReference type="GO" id="GO:0000938">
    <property type="term" value="C:GARP complex"/>
    <property type="evidence" value="ECO:0007669"/>
    <property type="project" value="TreeGrafter"/>
</dbReference>
<dbReference type="GO" id="GO:0019905">
    <property type="term" value="F:syntaxin binding"/>
    <property type="evidence" value="ECO:0007669"/>
    <property type="project" value="TreeGrafter"/>
</dbReference>
<name>A0A1Q3DVK8_LENED</name>
<accession>A0A1Q3DVK8</accession>
<dbReference type="InterPro" id="IPR048319">
    <property type="entry name" value="Vps52_CC"/>
</dbReference>
<reference evidence="9 10" key="1">
    <citation type="submission" date="2016-08" db="EMBL/GenBank/DDBJ databases">
        <authorList>
            <consortium name="Lentinula edodes genome sequencing consortium"/>
            <person name="Sakamoto Y."/>
            <person name="Nakade K."/>
            <person name="Sato S."/>
            <person name="Yoshida Y."/>
            <person name="Miyazaki K."/>
            <person name="Natsume S."/>
            <person name="Konno N."/>
        </authorList>
    </citation>
    <scope>NUCLEOTIDE SEQUENCE [LARGE SCALE GENOMIC DNA]</scope>
    <source>
        <strain evidence="9 10">NBRC 111202</strain>
    </source>
</reference>
<feature type="compositionally biased region" description="Basic and acidic residues" evidence="6">
    <location>
        <begin position="85"/>
        <end position="113"/>
    </location>
</feature>
<gene>
    <name evidence="9" type="ORF">LENED_000395</name>
</gene>
<sequence>MGSSELSDALNPYFTQPRNTHSSNANYSEPLQPVMQPSQQYVPHRSELELAISELPATRPRGSFEGNDAIQELLRVVTQTSQAQENERKRRQAWEQEQEERYSQRQAELERQMMEMQREIYSLRSAFTAGPSAPTSDLQHSSYQFGSPASRPATTRSHGQYYSPISPVPQISDPFSQGSSSSPIRQYNPSTTNYPMSASSQYSSPMSPAPSSSSSPLDSPMIMPGSDSPIGISALSPKLPSDKGSNNDDWLEDPAHNGDHYQRKCRSIQEAMRRHMLRLMDVGDNQILPDSQPEGTIRDPSQPIREYEVQGRSKGTKCPEISTQEETRLRIPNFEHATFDGALQLECMSSEESDDADVSKHTTLYTRGYLWRSSRLLRFFHALDQEDMAVPKRGSAKMNRAIGTPKESIGLPPKGVSSWMISRRWIRATQVKQPDLSEALERLVCGSPNLPPETVFQLGEESEEEEEDNQASLSSARQFFHLHVDKHSSKREIEILSREKEFVELHEQVQTSVHLLDSLESFLSTFQKDLTAVSGQISELQDRSKDIDNRLKNRRKIEKPLASLITDIIIPPSLAMLILDSQVGEPWIVAIDEFERHLQVIKARLRVKAARDLGDVAEGLRIVAATKLRVFFMALFQPIRNSVTTNMQVMQTSVLIKYRPLFAFLKRQAAPVAHELQRSYVGAARVYYETGFRRYARSLGVIKARTTERFDLIVQELEKSDDIPLDIERLSNAQFDGPSVTLSYMADDKTYKEYPEALFRSLLLVFMDNATAEYTFVKTFFTVESTLPTLDSQKSLLSPSTLLSPMERQSNSGSDYDGRNKVESISITGAPNSATHAAREEQSNIDTIWKQVFNPVLEYVQTFVKTVFEPPPPILPLLTMIRLTEHVVTEIENRACPPGVTFMFSLRLQMWPVFQKLMNDNIEALKKLAEGSSGGYFSRTTIITESTVKSICTRYIKIFIAFVILTEKEDETMIFSNLLRMRQEVEKLIQRYTSQTSDAVAKATTQSAFYEVLLRGLNREVQSVAHPKSQNELAYWAKLEEEARRKIVSVQQTRARR</sequence>
<evidence type="ECO:0000256" key="5">
    <source>
        <dbReference type="ARBA" id="ARBA00023034"/>
    </source>
</evidence>
<feature type="domain" description="Vps52 C-terminal" evidence="8">
    <location>
        <begin position="843"/>
        <end position="1018"/>
    </location>
</feature>
<evidence type="ECO:0000256" key="1">
    <source>
        <dbReference type="ARBA" id="ARBA00004601"/>
    </source>
</evidence>
<dbReference type="GO" id="GO:0015031">
    <property type="term" value="P:protein transport"/>
    <property type="evidence" value="ECO:0007669"/>
    <property type="project" value="UniProtKB-KW"/>
</dbReference>
<evidence type="ECO:0000313" key="10">
    <source>
        <dbReference type="Proteomes" id="UP000188533"/>
    </source>
</evidence>
<evidence type="ECO:0000256" key="6">
    <source>
        <dbReference type="SAM" id="MobiDB-lite"/>
    </source>
</evidence>
<dbReference type="PANTHER" id="PTHR14190">
    <property type="entry name" value="SUPPRESSOR OF ACTIN MUTATIONS 2/VACUOLAR PROTEIN SORTING 52"/>
    <property type="match status" value="1"/>
</dbReference>
<evidence type="ECO:0000313" key="9">
    <source>
        <dbReference type="EMBL" id="GAV98969.1"/>
    </source>
</evidence>
<reference evidence="9 10" key="2">
    <citation type="submission" date="2017-02" db="EMBL/GenBank/DDBJ databases">
        <title>A genome survey and senescence transcriptome analysis in Lentinula edodes.</title>
        <authorList>
            <person name="Sakamoto Y."/>
            <person name="Nakade K."/>
            <person name="Sato S."/>
            <person name="Yoshida Y."/>
            <person name="Miyazaki K."/>
            <person name="Natsume S."/>
            <person name="Konno N."/>
        </authorList>
    </citation>
    <scope>NUCLEOTIDE SEQUENCE [LARGE SCALE GENOMIC DNA]</scope>
    <source>
        <strain evidence="9 10">NBRC 111202</strain>
    </source>
</reference>
<evidence type="ECO:0000256" key="4">
    <source>
        <dbReference type="ARBA" id="ARBA00022927"/>
    </source>
</evidence>
<protein>
    <submittedName>
        <fullName evidence="9">Vps52 sac2 family protein</fullName>
    </submittedName>
</protein>
<dbReference type="Pfam" id="PF20655">
    <property type="entry name" value="Vps52_C"/>
    <property type="match status" value="2"/>
</dbReference>
<dbReference type="GO" id="GO:0032456">
    <property type="term" value="P:endocytic recycling"/>
    <property type="evidence" value="ECO:0007669"/>
    <property type="project" value="TreeGrafter"/>
</dbReference>
<dbReference type="STRING" id="5353.A0A1Q3DVK8"/>
<keyword evidence="10" id="KW-1185">Reference proteome</keyword>
<feature type="compositionally biased region" description="Polar residues" evidence="6">
    <location>
        <begin position="183"/>
        <end position="194"/>
    </location>
</feature>
<dbReference type="InterPro" id="IPR048361">
    <property type="entry name" value="Vps52_C"/>
</dbReference>
<feature type="region of interest" description="Disordered" evidence="6">
    <location>
        <begin position="1"/>
        <end position="31"/>
    </location>
</feature>
<dbReference type="GO" id="GO:0005829">
    <property type="term" value="C:cytosol"/>
    <property type="evidence" value="ECO:0007669"/>
    <property type="project" value="GOC"/>
</dbReference>
<feature type="region of interest" description="Disordered" evidence="6">
    <location>
        <begin position="127"/>
        <end position="261"/>
    </location>
</feature>
<feature type="domain" description="Vps52 C-terminal" evidence="8">
    <location>
        <begin position="739"/>
        <end position="785"/>
    </location>
</feature>
<comment type="similarity">
    <text evidence="2">Belongs to the VPS52 family.</text>
</comment>
<comment type="caution">
    <text evidence="9">The sequence shown here is derived from an EMBL/GenBank/DDBJ whole genome shotgun (WGS) entry which is preliminary data.</text>
</comment>
<evidence type="ECO:0000259" key="8">
    <source>
        <dbReference type="Pfam" id="PF20655"/>
    </source>
</evidence>
<organism evidence="9 10">
    <name type="scientific">Lentinula edodes</name>
    <name type="common">Shiitake mushroom</name>
    <name type="synonym">Lentinus edodes</name>
    <dbReference type="NCBI Taxonomy" id="5353"/>
    <lineage>
        <taxon>Eukaryota</taxon>
        <taxon>Fungi</taxon>
        <taxon>Dikarya</taxon>
        <taxon>Basidiomycota</taxon>
        <taxon>Agaricomycotina</taxon>
        <taxon>Agaricomycetes</taxon>
        <taxon>Agaricomycetidae</taxon>
        <taxon>Agaricales</taxon>
        <taxon>Marasmiineae</taxon>
        <taxon>Omphalotaceae</taxon>
        <taxon>Lentinula</taxon>
    </lineage>
</organism>
<feature type="domain" description="Vps52 coiled-coil" evidence="7">
    <location>
        <begin position="501"/>
        <end position="665"/>
    </location>
</feature>
<feature type="compositionally biased region" description="Low complexity" evidence="6">
    <location>
        <begin position="172"/>
        <end position="182"/>
    </location>
</feature>
<dbReference type="GO" id="GO:0042147">
    <property type="term" value="P:retrograde transport, endosome to Golgi"/>
    <property type="evidence" value="ECO:0007669"/>
    <property type="project" value="TreeGrafter"/>
</dbReference>
<feature type="compositionally biased region" description="Low complexity" evidence="6">
    <location>
        <begin position="195"/>
        <end position="224"/>
    </location>
</feature>
<keyword evidence="4" id="KW-0653">Protein transport</keyword>
<proteinExistence type="inferred from homology"/>
<dbReference type="Proteomes" id="UP000188533">
    <property type="component" value="Unassembled WGS sequence"/>
</dbReference>
<evidence type="ECO:0000256" key="2">
    <source>
        <dbReference type="ARBA" id="ARBA00008180"/>
    </source>
</evidence>
<dbReference type="Pfam" id="PF04129">
    <property type="entry name" value="Vps52_CC"/>
    <property type="match status" value="1"/>
</dbReference>
<dbReference type="InterPro" id="IPR007258">
    <property type="entry name" value="Vps52"/>
</dbReference>
<dbReference type="AlphaFoldDB" id="A0A1Q3DVK8"/>
<comment type="subcellular location">
    <subcellularLocation>
        <location evidence="1">Golgi apparatus</location>
        <location evidence="1">trans-Golgi network</location>
    </subcellularLocation>
</comment>
<evidence type="ECO:0000256" key="3">
    <source>
        <dbReference type="ARBA" id="ARBA00022448"/>
    </source>
</evidence>
<feature type="compositionally biased region" description="Polar residues" evidence="6">
    <location>
        <begin position="13"/>
        <end position="31"/>
    </location>
</feature>
<dbReference type="EMBL" id="BDGU01000007">
    <property type="protein sequence ID" value="GAV98969.1"/>
    <property type="molecule type" value="Genomic_DNA"/>
</dbReference>